<keyword evidence="5 6" id="KW-0472">Membrane</keyword>
<evidence type="ECO:0000313" key="9">
    <source>
        <dbReference type="Proteomes" id="UP000290809"/>
    </source>
</evidence>
<comment type="similarity">
    <text evidence="2">Belongs to the DRAM/TMEM150 family.</text>
</comment>
<evidence type="ECO:0000256" key="4">
    <source>
        <dbReference type="ARBA" id="ARBA00022989"/>
    </source>
</evidence>
<sequence length="370" mass="42211">MQSRFSTGAYPPESCIFGEGLNLAAFIIQVDLNKLKKSIKNNDLLGNEIQTNGQLLCTFSTVRRKFSRQFCLKPFLTVNIVYFHSDYCTLDIVSEIFIRCGFFTTIGLICSFFWYLIALERTKFMGIHQPKCVLNFMLLLSLVASIGLTLVGNFQQVNVELIHDIGAGMAFFGTTIYIILCALVSKRYLGTHWCIWAFRLLLGIMAGITSSFFIKLSSTIFLRHPLVNYFIYFVALINYSTTLKFLVLVSICHTVSRINFNGTQEESLTYRHPGQGVSVFLQFCGAAQYSIFICLNFLEIFAKYNDHKLGRTISGFSFYLCSTSFEWAAGFIIIVFFITWAYEFRSYALQLPQVNVDVIKILFFITVLLT</sequence>
<feature type="transmembrane region" description="Helical" evidence="6">
    <location>
        <begin position="132"/>
        <end position="153"/>
    </location>
</feature>
<comment type="subcellular location">
    <subcellularLocation>
        <location evidence="1">Endomembrane system</location>
        <topology evidence="1">Multi-pass membrane protein</topology>
    </subcellularLocation>
</comment>
<protein>
    <recommendedName>
        <fullName evidence="7">CWH43-like N-terminal domain-containing protein</fullName>
    </recommendedName>
</protein>
<comment type="caution">
    <text evidence="8">The sequence shown here is derived from an EMBL/GenBank/DDBJ whole genome shotgun (WGS) entry which is preliminary data.</text>
</comment>
<evidence type="ECO:0000256" key="3">
    <source>
        <dbReference type="ARBA" id="ARBA00022692"/>
    </source>
</evidence>
<feature type="domain" description="CWH43-like N-terminal" evidence="7">
    <location>
        <begin position="102"/>
        <end position="346"/>
    </location>
</feature>
<dbReference type="InterPro" id="IPR019402">
    <property type="entry name" value="CWH43_N"/>
</dbReference>
<keyword evidence="4 6" id="KW-1133">Transmembrane helix</keyword>
<dbReference type="Pfam" id="PF10277">
    <property type="entry name" value="Frag1"/>
    <property type="match status" value="1"/>
</dbReference>
<keyword evidence="9" id="KW-1185">Reference proteome</keyword>
<evidence type="ECO:0000313" key="8">
    <source>
        <dbReference type="EMBL" id="RTG90562.1"/>
    </source>
</evidence>
<dbReference type="PANTHER" id="PTHR21324">
    <property type="entry name" value="FASTING-INDUCIBLE INTEGRAL MEMBRANE PROTEIN TM6P1-RELATED"/>
    <property type="match status" value="1"/>
</dbReference>
<evidence type="ECO:0000256" key="6">
    <source>
        <dbReference type="SAM" id="Phobius"/>
    </source>
</evidence>
<dbReference type="PANTHER" id="PTHR21324:SF2">
    <property type="entry name" value="EG:22E5.9 PROTEIN"/>
    <property type="match status" value="1"/>
</dbReference>
<keyword evidence="3 6" id="KW-0812">Transmembrane</keyword>
<dbReference type="EMBL" id="QMKO01001439">
    <property type="protein sequence ID" value="RTG90562.1"/>
    <property type="molecule type" value="Genomic_DNA"/>
</dbReference>
<feature type="transmembrane region" description="Helical" evidence="6">
    <location>
        <begin position="196"/>
        <end position="214"/>
    </location>
</feature>
<evidence type="ECO:0000259" key="7">
    <source>
        <dbReference type="Pfam" id="PF10277"/>
    </source>
</evidence>
<proteinExistence type="inferred from homology"/>
<reference evidence="8 9" key="1">
    <citation type="journal article" date="2019" name="PLoS Pathog.">
        <title>Genome sequence of the bovine parasite Schistosoma bovis Tanzania.</title>
        <authorList>
            <person name="Oey H."/>
            <person name="Zakrzewski M."/>
            <person name="Gobert G."/>
            <person name="Gravermann K."/>
            <person name="Stoye J."/>
            <person name="Jones M."/>
            <person name="Mcmanus D."/>
            <person name="Krause L."/>
        </authorList>
    </citation>
    <scope>NUCLEOTIDE SEQUENCE [LARGE SCALE GENOMIC DNA]</scope>
    <source>
        <strain evidence="8 9">TAN1997</strain>
    </source>
</reference>
<evidence type="ECO:0000256" key="2">
    <source>
        <dbReference type="ARBA" id="ARBA00006565"/>
    </source>
</evidence>
<name>A0A430QS91_SCHBO</name>
<evidence type="ECO:0000256" key="5">
    <source>
        <dbReference type="ARBA" id="ARBA00023136"/>
    </source>
</evidence>
<feature type="transmembrane region" description="Helical" evidence="6">
    <location>
        <begin position="226"/>
        <end position="249"/>
    </location>
</feature>
<dbReference type="AlphaFoldDB" id="A0A430QS91"/>
<gene>
    <name evidence="8" type="ORF">DC041_0010088</name>
</gene>
<organism evidence="8 9">
    <name type="scientific">Schistosoma bovis</name>
    <name type="common">Blood fluke</name>
    <dbReference type="NCBI Taxonomy" id="6184"/>
    <lineage>
        <taxon>Eukaryota</taxon>
        <taxon>Metazoa</taxon>
        <taxon>Spiralia</taxon>
        <taxon>Lophotrochozoa</taxon>
        <taxon>Platyhelminthes</taxon>
        <taxon>Trematoda</taxon>
        <taxon>Digenea</taxon>
        <taxon>Strigeidida</taxon>
        <taxon>Schistosomatoidea</taxon>
        <taxon>Schistosomatidae</taxon>
        <taxon>Schistosoma</taxon>
    </lineage>
</organism>
<accession>A0A430QS91</accession>
<evidence type="ECO:0000256" key="1">
    <source>
        <dbReference type="ARBA" id="ARBA00004127"/>
    </source>
</evidence>
<feature type="transmembrane region" description="Helical" evidence="6">
    <location>
        <begin position="318"/>
        <end position="342"/>
    </location>
</feature>
<dbReference type="GO" id="GO:0012505">
    <property type="term" value="C:endomembrane system"/>
    <property type="evidence" value="ECO:0007669"/>
    <property type="project" value="UniProtKB-SubCell"/>
</dbReference>
<feature type="transmembrane region" description="Helical" evidence="6">
    <location>
        <begin position="165"/>
        <end position="184"/>
    </location>
</feature>
<dbReference type="Proteomes" id="UP000290809">
    <property type="component" value="Unassembled WGS sequence"/>
</dbReference>
<feature type="transmembrane region" description="Helical" evidence="6">
    <location>
        <begin position="96"/>
        <end position="120"/>
    </location>
</feature>
<dbReference type="InterPro" id="IPR050911">
    <property type="entry name" value="DRAM/TMEM150_Autophagy_Mod"/>
</dbReference>